<evidence type="ECO:0008006" key="3">
    <source>
        <dbReference type="Google" id="ProtNLM"/>
    </source>
</evidence>
<sequence>MTEDDRAGLAAEYVLGTLDADERDEAAALIARDPAFAALVAAWERRLGELDTMVDPVTPPAAIWMALRARLPEPATAAPLRRPAARRAAYQAVAGAALPGR</sequence>
<feature type="non-terminal residue" evidence="1">
    <location>
        <position position="101"/>
    </location>
</feature>
<keyword evidence="2" id="KW-1185">Reference proteome</keyword>
<dbReference type="AlphaFoldDB" id="A0A327K0X6"/>
<dbReference type="EMBL" id="NPEU01000501">
    <property type="protein sequence ID" value="RAI31446.1"/>
    <property type="molecule type" value="Genomic_DNA"/>
</dbReference>
<evidence type="ECO:0000313" key="1">
    <source>
        <dbReference type="EMBL" id="RAI31446.1"/>
    </source>
</evidence>
<gene>
    <name evidence="1" type="ORF">CH338_25790</name>
</gene>
<protein>
    <recommendedName>
        <fullName evidence="3">Anti-sigma factor</fullName>
    </recommendedName>
</protein>
<name>A0A327K0X6_9BRAD</name>
<reference evidence="1 2" key="1">
    <citation type="submission" date="2017-07" db="EMBL/GenBank/DDBJ databases">
        <title>Draft Genome Sequences of Select Purple Nonsulfur Bacteria.</title>
        <authorList>
            <person name="Lasarre B."/>
            <person name="Mckinlay J.B."/>
        </authorList>
    </citation>
    <scope>NUCLEOTIDE SEQUENCE [LARGE SCALE GENOMIC DNA]</scope>
    <source>
        <strain evidence="1 2">DSM 11907</strain>
    </source>
</reference>
<proteinExistence type="predicted"/>
<organism evidence="1 2">
    <name type="scientific">Rhodoplanes elegans</name>
    <dbReference type="NCBI Taxonomy" id="29408"/>
    <lineage>
        <taxon>Bacteria</taxon>
        <taxon>Pseudomonadati</taxon>
        <taxon>Pseudomonadota</taxon>
        <taxon>Alphaproteobacteria</taxon>
        <taxon>Hyphomicrobiales</taxon>
        <taxon>Nitrobacteraceae</taxon>
        <taxon>Rhodoplanes</taxon>
    </lineage>
</organism>
<accession>A0A327K0X6</accession>
<dbReference type="Proteomes" id="UP000248863">
    <property type="component" value="Unassembled WGS sequence"/>
</dbReference>
<evidence type="ECO:0000313" key="2">
    <source>
        <dbReference type="Proteomes" id="UP000248863"/>
    </source>
</evidence>
<comment type="caution">
    <text evidence="1">The sequence shown here is derived from an EMBL/GenBank/DDBJ whole genome shotgun (WGS) entry which is preliminary data.</text>
</comment>